<accession>B0DG38</accession>
<sequence length="100" mass="11107">MLSSMCSWLGDVILSYFIDAFYHQSRRPPLLLFFSHPHLPSSAAKHALPALTIVSSHLLPAATKHASPTIQTWDLELRGMHSKEQGKVKVAGEEDVVDNE</sequence>
<dbReference type="RefSeq" id="XP_001882818.1">
    <property type="nucleotide sequence ID" value="XM_001882783.1"/>
</dbReference>
<name>B0DG38_LACBS</name>
<protein>
    <submittedName>
        <fullName evidence="1">Predicted protein</fullName>
    </submittedName>
</protein>
<dbReference type="GeneID" id="6078454"/>
<keyword evidence="2" id="KW-1185">Reference proteome</keyword>
<dbReference type="Proteomes" id="UP000001194">
    <property type="component" value="Unassembled WGS sequence"/>
</dbReference>
<dbReference type="AlphaFoldDB" id="B0DG38"/>
<proteinExistence type="predicted"/>
<dbReference type="HOGENOM" id="CLU_2441236_0_0_1"/>
<organism evidence="2">
    <name type="scientific">Laccaria bicolor (strain S238N-H82 / ATCC MYA-4686)</name>
    <name type="common">Bicoloured deceiver</name>
    <name type="synonym">Laccaria laccata var. bicolor</name>
    <dbReference type="NCBI Taxonomy" id="486041"/>
    <lineage>
        <taxon>Eukaryota</taxon>
        <taxon>Fungi</taxon>
        <taxon>Dikarya</taxon>
        <taxon>Basidiomycota</taxon>
        <taxon>Agaricomycotina</taxon>
        <taxon>Agaricomycetes</taxon>
        <taxon>Agaricomycetidae</taxon>
        <taxon>Agaricales</taxon>
        <taxon>Agaricineae</taxon>
        <taxon>Hydnangiaceae</taxon>
        <taxon>Laccaria</taxon>
    </lineage>
</organism>
<gene>
    <name evidence="1" type="ORF">LACBIDRAFT_300137</name>
</gene>
<evidence type="ECO:0000313" key="2">
    <source>
        <dbReference type="Proteomes" id="UP000001194"/>
    </source>
</evidence>
<dbReference type="EMBL" id="DS547108">
    <property type="protein sequence ID" value="EDR06446.1"/>
    <property type="molecule type" value="Genomic_DNA"/>
</dbReference>
<reference evidence="1 2" key="1">
    <citation type="journal article" date="2008" name="Nature">
        <title>The genome of Laccaria bicolor provides insights into mycorrhizal symbiosis.</title>
        <authorList>
            <person name="Martin F."/>
            <person name="Aerts A."/>
            <person name="Ahren D."/>
            <person name="Brun A."/>
            <person name="Danchin E.G.J."/>
            <person name="Duchaussoy F."/>
            <person name="Gibon J."/>
            <person name="Kohler A."/>
            <person name="Lindquist E."/>
            <person name="Pereda V."/>
            <person name="Salamov A."/>
            <person name="Shapiro H.J."/>
            <person name="Wuyts J."/>
            <person name="Blaudez D."/>
            <person name="Buee M."/>
            <person name="Brokstein P."/>
            <person name="Canbaeck B."/>
            <person name="Cohen D."/>
            <person name="Courty P.E."/>
            <person name="Coutinho P.M."/>
            <person name="Delaruelle C."/>
            <person name="Detter J.C."/>
            <person name="Deveau A."/>
            <person name="DiFazio S."/>
            <person name="Duplessis S."/>
            <person name="Fraissinet-Tachet L."/>
            <person name="Lucic E."/>
            <person name="Frey-Klett P."/>
            <person name="Fourrey C."/>
            <person name="Feussner I."/>
            <person name="Gay G."/>
            <person name="Grimwood J."/>
            <person name="Hoegger P.J."/>
            <person name="Jain P."/>
            <person name="Kilaru S."/>
            <person name="Labbe J."/>
            <person name="Lin Y.C."/>
            <person name="Legue V."/>
            <person name="Le Tacon F."/>
            <person name="Marmeisse R."/>
            <person name="Melayah D."/>
            <person name="Montanini B."/>
            <person name="Muratet M."/>
            <person name="Nehls U."/>
            <person name="Niculita-Hirzel H."/>
            <person name="Oudot-Le Secq M.P."/>
            <person name="Peter M."/>
            <person name="Quesneville H."/>
            <person name="Rajashekar B."/>
            <person name="Reich M."/>
            <person name="Rouhier N."/>
            <person name="Schmutz J."/>
            <person name="Yin T."/>
            <person name="Chalot M."/>
            <person name="Henrissat B."/>
            <person name="Kuees U."/>
            <person name="Lucas S."/>
            <person name="Van de Peer Y."/>
            <person name="Podila G.K."/>
            <person name="Polle A."/>
            <person name="Pukkila P.J."/>
            <person name="Richardson P.M."/>
            <person name="Rouze P."/>
            <person name="Sanders I.R."/>
            <person name="Stajich J.E."/>
            <person name="Tunlid A."/>
            <person name="Tuskan G."/>
            <person name="Grigoriev I.V."/>
        </authorList>
    </citation>
    <scope>NUCLEOTIDE SEQUENCE [LARGE SCALE GENOMIC DNA]</scope>
    <source>
        <strain evidence="2">S238N-H82 / ATCC MYA-4686</strain>
    </source>
</reference>
<evidence type="ECO:0000313" key="1">
    <source>
        <dbReference type="EMBL" id="EDR06446.1"/>
    </source>
</evidence>
<dbReference type="InParanoid" id="B0DG38"/>
<dbReference type="KEGG" id="lbc:LACBIDRAFT_300137"/>